<evidence type="ECO:0000259" key="2">
    <source>
        <dbReference type="PROSITE" id="PS50240"/>
    </source>
</evidence>
<dbReference type="PROSITE" id="PS50240">
    <property type="entry name" value="TRYPSIN_DOM"/>
    <property type="match status" value="1"/>
</dbReference>
<comment type="caution">
    <text evidence="3">The sequence shown here is derived from an EMBL/GenBank/DDBJ whole genome shotgun (WGS) entry which is preliminary data.</text>
</comment>
<dbReference type="Proteomes" id="UP000801492">
    <property type="component" value="Unassembled WGS sequence"/>
</dbReference>
<evidence type="ECO:0000256" key="1">
    <source>
        <dbReference type="ARBA" id="ARBA00023157"/>
    </source>
</evidence>
<gene>
    <name evidence="3" type="ORF">ILUMI_10305</name>
</gene>
<organism evidence="3 4">
    <name type="scientific">Ignelater luminosus</name>
    <name type="common">Cucubano</name>
    <name type="synonym">Pyrophorus luminosus</name>
    <dbReference type="NCBI Taxonomy" id="2038154"/>
    <lineage>
        <taxon>Eukaryota</taxon>
        <taxon>Metazoa</taxon>
        <taxon>Ecdysozoa</taxon>
        <taxon>Arthropoda</taxon>
        <taxon>Hexapoda</taxon>
        <taxon>Insecta</taxon>
        <taxon>Pterygota</taxon>
        <taxon>Neoptera</taxon>
        <taxon>Endopterygota</taxon>
        <taxon>Coleoptera</taxon>
        <taxon>Polyphaga</taxon>
        <taxon>Elateriformia</taxon>
        <taxon>Elateroidea</taxon>
        <taxon>Elateridae</taxon>
        <taxon>Agrypninae</taxon>
        <taxon>Pyrophorini</taxon>
        <taxon>Ignelater</taxon>
    </lineage>
</organism>
<evidence type="ECO:0000313" key="4">
    <source>
        <dbReference type="Proteomes" id="UP000801492"/>
    </source>
</evidence>
<proteinExistence type="predicted"/>
<dbReference type="SUPFAM" id="SSF50494">
    <property type="entry name" value="Trypsin-like serine proteases"/>
    <property type="match status" value="1"/>
</dbReference>
<dbReference type="InterPro" id="IPR018114">
    <property type="entry name" value="TRYPSIN_HIS"/>
</dbReference>
<name>A0A8K0D7D9_IGNLU</name>
<reference evidence="3" key="1">
    <citation type="submission" date="2019-08" db="EMBL/GenBank/DDBJ databases">
        <title>The genome of the North American firefly Photinus pyralis.</title>
        <authorList>
            <consortium name="Photinus pyralis genome working group"/>
            <person name="Fallon T.R."/>
            <person name="Sander Lower S.E."/>
            <person name="Weng J.-K."/>
        </authorList>
    </citation>
    <scope>NUCLEOTIDE SEQUENCE</scope>
    <source>
        <strain evidence="3">TRF0915ILg1</strain>
        <tissue evidence="3">Whole body</tissue>
    </source>
</reference>
<dbReference type="InterPro" id="IPR001254">
    <property type="entry name" value="Trypsin_dom"/>
</dbReference>
<dbReference type="Gene3D" id="2.40.10.10">
    <property type="entry name" value="Trypsin-like serine proteases"/>
    <property type="match status" value="2"/>
</dbReference>
<dbReference type="PANTHER" id="PTHR24252">
    <property type="entry name" value="ACROSIN-RELATED"/>
    <property type="match status" value="1"/>
</dbReference>
<dbReference type="InterPro" id="IPR009003">
    <property type="entry name" value="Peptidase_S1_PA"/>
</dbReference>
<sequence>MALLRFKYNDSNDDAGFKCGGTVINNRYILTAAHCVQPHQLFYVNEVRVGEWNISASDCEEGEVLNCADSVLDLKIEEKSYIHKKLSLNNTFHKQTNYVWPICLPVSETPDPSVGSTMTVAGWGVTKNGTTSNAKLKLLVPIVSRDYCNTKLANSDGVDSTQICAG</sequence>
<dbReference type="GO" id="GO:0006508">
    <property type="term" value="P:proteolysis"/>
    <property type="evidence" value="ECO:0007669"/>
    <property type="project" value="InterPro"/>
</dbReference>
<dbReference type="InterPro" id="IPR043504">
    <property type="entry name" value="Peptidase_S1_PA_chymotrypsin"/>
</dbReference>
<dbReference type="AlphaFoldDB" id="A0A8K0D7D9"/>
<feature type="domain" description="Peptidase S1" evidence="2">
    <location>
        <begin position="1"/>
        <end position="166"/>
    </location>
</feature>
<dbReference type="GO" id="GO:0004252">
    <property type="term" value="F:serine-type endopeptidase activity"/>
    <property type="evidence" value="ECO:0007669"/>
    <property type="project" value="InterPro"/>
</dbReference>
<dbReference type="PANTHER" id="PTHR24252:SF7">
    <property type="entry name" value="HYALIN"/>
    <property type="match status" value="1"/>
</dbReference>
<evidence type="ECO:0000313" key="3">
    <source>
        <dbReference type="EMBL" id="KAF2895870.1"/>
    </source>
</evidence>
<dbReference type="EMBL" id="VTPC01005581">
    <property type="protein sequence ID" value="KAF2895870.1"/>
    <property type="molecule type" value="Genomic_DNA"/>
</dbReference>
<dbReference type="OrthoDB" id="547031at2759"/>
<accession>A0A8K0D7D9</accession>
<dbReference type="PROSITE" id="PS00134">
    <property type="entry name" value="TRYPSIN_HIS"/>
    <property type="match status" value="1"/>
</dbReference>
<keyword evidence="4" id="KW-1185">Reference proteome</keyword>
<dbReference type="Pfam" id="PF00089">
    <property type="entry name" value="Trypsin"/>
    <property type="match status" value="1"/>
</dbReference>
<dbReference type="SMART" id="SM00020">
    <property type="entry name" value="Tryp_SPc"/>
    <property type="match status" value="1"/>
</dbReference>
<protein>
    <recommendedName>
        <fullName evidence="2">Peptidase S1 domain-containing protein</fullName>
    </recommendedName>
</protein>
<keyword evidence="1" id="KW-1015">Disulfide bond</keyword>